<dbReference type="PROSITE" id="PS01359">
    <property type="entry name" value="ZF_PHD_1"/>
    <property type="match status" value="1"/>
</dbReference>
<organism evidence="11 12">
    <name type="scientific">Punica granatum</name>
    <name type="common">Pomegranate</name>
    <dbReference type="NCBI Taxonomy" id="22663"/>
    <lineage>
        <taxon>Eukaryota</taxon>
        <taxon>Viridiplantae</taxon>
        <taxon>Streptophyta</taxon>
        <taxon>Embryophyta</taxon>
        <taxon>Tracheophyta</taxon>
        <taxon>Spermatophyta</taxon>
        <taxon>Magnoliopsida</taxon>
        <taxon>eudicotyledons</taxon>
        <taxon>Gunneridae</taxon>
        <taxon>Pentapetalae</taxon>
        <taxon>rosids</taxon>
        <taxon>malvids</taxon>
        <taxon>Myrtales</taxon>
        <taxon>Lythraceae</taxon>
        <taxon>Punica</taxon>
    </lineage>
</organism>
<evidence type="ECO:0000259" key="7">
    <source>
        <dbReference type="PROSITE" id="PS50103"/>
    </source>
</evidence>
<dbReference type="PROSITE" id="PS51925">
    <property type="entry name" value="SWIB_MDM2"/>
    <property type="match status" value="1"/>
</dbReference>
<sequence length="1457" mass="160107">MDDSLQQQRREEQILSLFESIEDRELRRSAPGDPAAPDQFSAPCEPADSRPPEAAPAGPAAAPALAWNIAAAAGSAQAVAAAQLPGVVNVKRKRGRPPKNAALMNRQPCPAVPPASQLRKPVEEDEDVCFICFDGGTLVLCDRKGCPKAYHPSCIKRDESFFQSRAKWMCGWHLCSTCGKGAYYMCYTCTYSLCKNCTKDADYVCVRGTKGLCGTCMKTIMLIENVPQENQERVQVDFDDKTSWEYLFKVYWVILKEKLSLTINELTQAKNPWIEPSFAIPSGETSGNLSYSNGDRRYGSGNSNGFQSTRVLRGRKAKEQPKLIDNEVQNEQVSLVDERPSSSQDAKWASKELLEFVAHMKDGDTSVLSQFDVQALLLEYIRKNNLRDTHRKCQIVCDSRLLNLFGKTVVGHFEMLKLLDSHFLVKENPKIDGFIRGSIVGPGSSQVNNSVHSDTQQLLDSNKRRKTRKKVDERVPQVNPDDYAAADGHNISLIYLRRNMMEKLLDDPEKFHDKVVGSMVRIKVSGSDQKQDIHRLVRVVGTSNVAEPYKVGDKTAGSVLEIMNLEKKELMPIDEISNQEISEDECGQLRQSIKCGQIKWLTVGELQQKALKLQEVRVDEWLESESLRLNHLRDRASEKGHQKELRDCIEKIQLLSSPEERQRRMQEIPEVHADRSLDPNHIPPYETPKKKDGLVRPSNGPGRKRRQAVAAQSGSSIPNKRRNASRTSQPSASDSERESSGLTHEMNKRSRFDPAVSVVCALKSLASRSESASGVASEVSPSPLSTGTDQSVNDAEINKMWHYQDPTGKTQGPFTMSQLRKWNGSGHFPADLRIWRIDERREDSILLIEALNGNYIKQEPRMSSDDRTVNLNGSGNANSPRRDKNIADGSPNHKEEGPSSPPKPNIEDTNKVMEGPPSSEGRIITVAEVWNSLNDDAPLSIVQSQPQHCNSVQLPSNQDETSLQENESQESRQDNRNVRLFGLTEVVPAANNGPKSNEKRSDGDEPSGQLSGQNWNNSVPVTTIDSLDKSLETKQESKGITFPQGPTSAVGSHNEGVDDNAERNKQGMSSNLCSQDAAPAWSNAPSLVPEATQSKGVTAEWGGGYSSVPSKPVDAWDSTLGSGSSLRPTDMPGNNSALTLTSAQPTTVVSSQAHNPLPIESSWQAIVNETNDFASLGEESVSDLLAEVEAMENAGLPSPTSAMKCGHDLNGDSKDDCFSPIEGFDPTPGPVKSEVFTSTVELMVTSQPTVTADEPQNTASNGGLGHARRTSHKHSSSTTEPERGGKQQNEGNTGNQWKSEPTSELPRPSPPQSTWQLPGTSPHAWGAVQGSSHWEGTNDGQTNMDLEARQSQYQRTGSFSSGSGSGNQGIWSNQQRYNSGSNRYSSPRERGFQGNDQGYGRSNRGPWNSNSNSGSRQYSSGASGGGHRQQPPKGQRVCKFYESGYCKKGSSCSYFHP</sequence>
<dbReference type="SUPFAM" id="SSF90229">
    <property type="entry name" value="CCCH zinc finger"/>
    <property type="match status" value="1"/>
</dbReference>
<feature type="domain" description="GYF" evidence="8">
    <location>
        <begin position="798"/>
        <end position="852"/>
    </location>
</feature>
<feature type="compositionally biased region" description="Polar residues" evidence="6">
    <location>
        <begin position="1370"/>
        <end position="1385"/>
    </location>
</feature>
<dbReference type="SUPFAM" id="SSF57903">
    <property type="entry name" value="FYVE/PHD zinc finger"/>
    <property type="match status" value="1"/>
</dbReference>
<dbReference type="SMART" id="SM00719">
    <property type="entry name" value="Plus3"/>
    <property type="match status" value="1"/>
</dbReference>
<dbReference type="InterPro" id="IPR019835">
    <property type="entry name" value="SWIB_domain"/>
</dbReference>
<dbReference type="InterPro" id="IPR004343">
    <property type="entry name" value="Plus-3_dom"/>
</dbReference>
<dbReference type="GO" id="GO:0003677">
    <property type="term" value="F:DNA binding"/>
    <property type="evidence" value="ECO:0007669"/>
    <property type="project" value="UniProtKB-KW"/>
</dbReference>
<evidence type="ECO:0000256" key="4">
    <source>
        <dbReference type="ARBA" id="ARBA00023125"/>
    </source>
</evidence>
<dbReference type="InterPro" id="IPR003169">
    <property type="entry name" value="GYF"/>
</dbReference>
<dbReference type="Gene3D" id="1.10.245.10">
    <property type="entry name" value="SWIB/MDM2 domain"/>
    <property type="match status" value="1"/>
</dbReference>
<dbReference type="InterPro" id="IPR001965">
    <property type="entry name" value="Znf_PHD"/>
</dbReference>
<dbReference type="OrthoDB" id="6415790at2759"/>
<dbReference type="InterPro" id="IPR019786">
    <property type="entry name" value="Zinc_finger_PHD-type_CS"/>
</dbReference>
<evidence type="ECO:0000256" key="5">
    <source>
        <dbReference type="PROSITE-ProRule" id="PRU00723"/>
    </source>
</evidence>
<feature type="domain" description="DM2" evidence="10">
    <location>
        <begin position="342"/>
        <end position="425"/>
    </location>
</feature>
<evidence type="ECO:0000313" key="14">
    <source>
        <dbReference type="RefSeq" id="XP_031385030.1"/>
    </source>
</evidence>
<feature type="compositionally biased region" description="Basic and acidic residues" evidence="6">
    <location>
        <begin position="658"/>
        <end position="678"/>
    </location>
</feature>
<dbReference type="Pfam" id="PF25980">
    <property type="entry name" value="NERD_plant"/>
    <property type="match status" value="1"/>
</dbReference>
<dbReference type="SUPFAM" id="SSF47592">
    <property type="entry name" value="SWIB/MDM2 domain"/>
    <property type="match status" value="1"/>
</dbReference>
<feature type="domain" description="Plus3" evidence="9">
    <location>
        <begin position="485"/>
        <end position="618"/>
    </location>
</feature>
<feature type="compositionally biased region" description="Basic and acidic residues" evidence="6">
    <location>
        <begin position="734"/>
        <end position="749"/>
    </location>
</feature>
<feature type="region of interest" description="Disordered" evidence="6">
    <location>
        <begin position="445"/>
        <end position="470"/>
    </location>
</feature>
<dbReference type="CDD" id="cd00072">
    <property type="entry name" value="GYF"/>
    <property type="match status" value="1"/>
</dbReference>
<evidence type="ECO:0000313" key="13">
    <source>
        <dbReference type="Proteomes" id="UP000515151"/>
    </source>
</evidence>
<dbReference type="Gene3D" id="3.30.40.10">
    <property type="entry name" value="Zinc/RING finger domain, C3HC4 (zinc finger)"/>
    <property type="match status" value="1"/>
</dbReference>
<proteinExistence type="predicted"/>
<feature type="domain" description="C3H1-type" evidence="7">
    <location>
        <begin position="1432"/>
        <end position="1457"/>
    </location>
</feature>
<feature type="zinc finger region" description="C3H1-type" evidence="5">
    <location>
        <begin position="1432"/>
        <end position="1457"/>
    </location>
</feature>
<feature type="region of interest" description="Disordered" evidence="6">
    <location>
        <begin position="290"/>
        <end position="309"/>
    </location>
</feature>
<dbReference type="PANTHER" id="PTHR46695:SF4">
    <property type="entry name" value="ZINC FINGER CCCH DOMAIN-CONTAINING PROTEIN 44"/>
    <property type="match status" value="1"/>
</dbReference>
<dbReference type="InterPro" id="IPR003121">
    <property type="entry name" value="SWIB_MDM2_domain"/>
</dbReference>
<dbReference type="GO" id="GO:0008270">
    <property type="term" value="F:zinc ion binding"/>
    <property type="evidence" value="ECO:0007669"/>
    <property type="project" value="UniProtKB-KW"/>
</dbReference>
<feature type="region of interest" description="Disordered" evidence="6">
    <location>
        <begin position="656"/>
        <end position="749"/>
    </location>
</feature>
<dbReference type="PROSITE" id="PS50103">
    <property type="entry name" value="ZF_C3H1"/>
    <property type="match status" value="1"/>
</dbReference>
<keyword evidence="4" id="KW-0238">DNA-binding</keyword>
<keyword evidence="1 5" id="KW-0479">Metal-binding</keyword>
<dbReference type="EMBL" id="MTKT01005554">
    <property type="protein sequence ID" value="OWM66419.1"/>
    <property type="molecule type" value="Genomic_DNA"/>
</dbReference>
<feature type="compositionally biased region" description="Basic residues" evidence="6">
    <location>
        <begin position="1266"/>
        <end position="1275"/>
    </location>
</feature>
<evidence type="ECO:0000259" key="8">
    <source>
        <dbReference type="PROSITE" id="PS50829"/>
    </source>
</evidence>
<feature type="compositionally biased region" description="Polar residues" evidence="6">
    <location>
        <begin position="946"/>
        <end position="966"/>
    </location>
</feature>
<feature type="compositionally biased region" description="Polar residues" evidence="6">
    <location>
        <begin position="1119"/>
        <end position="1133"/>
    </location>
</feature>
<feature type="compositionally biased region" description="Low complexity" evidence="6">
    <location>
        <begin position="1408"/>
        <end position="1421"/>
    </location>
</feature>
<feature type="region of interest" description="Disordered" evidence="6">
    <location>
        <begin position="859"/>
        <end position="920"/>
    </location>
</feature>
<evidence type="ECO:0000256" key="2">
    <source>
        <dbReference type="ARBA" id="ARBA00022771"/>
    </source>
</evidence>
<evidence type="ECO:0000256" key="6">
    <source>
        <dbReference type="SAM" id="MobiDB-lite"/>
    </source>
</evidence>
<feature type="region of interest" description="Disordered" evidence="6">
    <location>
        <begin position="20"/>
        <end position="59"/>
    </location>
</feature>
<dbReference type="InterPro" id="IPR036128">
    <property type="entry name" value="Plus3-like_sf"/>
</dbReference>
<feature type="compositionally biased region" description="Basic and acidic residues" evidence="6">
    <location>
        <begin position="21"/>
        <end position="30"/>
    </location>
</feature>
<dbReference type="InterPro" id="IPR058668">
    <property type="entry name" value="NERD_dom"/>
</dbReference>
<dbReference type="CDD" id="cd15568">
    <property type="entry name" value="PHD5_NSD"/>
    <property type="match status" value="1"/>
</dbReference>
<dbReference type="InterPro" id="IPR035445">
    <property type="entry name" value="GYF-like_dom_sf"/>
</dbReference>
<dbReference type="FunFam" id="3.30.40.10:FF:000303">
    <property type="entry name" value="Zinc finger CCCH domain-containing protein 19"/>
    <property type="match status" value="1"/>
</dbReference>
<dbReference type="PANTHER" id="PTHR46695">
    <property type="entry name" value="ZINC FINGER CCCH DOMAIN-CONTAINING PROTEIN 44-RELATED"/>
    <property type="match status" value="1"/>
</dbReference>
<name>A0A218W1M6_PUNGR</name>
<dbReference type="InterPro" id="IPR000571">
    <property type="entry name" value="Znf_CCCH"/>
</dbReference>
<dbReference type="InterPro" id="IPR011011">
    <property type="entry name" value="Znf_FYVE_PHD"/>
</dbReference>
<dbReference type="Pfam" id="PF02201">
    <property type="entry name" value="SWIB"/>
    <property type="match status" value="1"/>
</dbReference>
<dbReference type="SMART" id="SM00249">
    <property type="entry name" value="PHD"/>
    <property type="match status" value="1"/>
</dbReference>
<dbReference type="Pfam" id="PF02213">
    <property type="entry name" value="GYF"/>
    <property type="match status" value="1"/>
</dbReference>
<feature type="compositionally biased region" description="Polar residues" evidence="6">
    <location>
        <begin position="1286"/>
        <end position="1302"/>
    </location>
</feature>
<dbReference type="PROSITE" id="PS51360">
    <property type="entry name" value="PLUS3"/>
    <property type="match status" value="1"/>
</dbReference>
<dbReference type="Proteomes" id="UP000515151">
    <property type="component" value="Chromosome 3"/>
</dbReference>
<keyword evidence="2 5" id="KW-0863">Zinc-finger</keyword>
<dbReference type="InterPro" id="IPR036885">
    <property type="entry name" value="SWIB_MDM2_dom_sf"/>
</dbReference>
<feature type="region of interest" description="Disordered" evidence="6">
    <location>
        <begin position="770"/>
        <end position="790"/>
    </location>
</feature>
<reference evidence="14" key="4">
    <citation type="submission" date="2025-04" db="UniProtKB">
        <authorList>
            <consortium name="RefSeq"/>
        </authorList>
    </citation>
    <scope>IDENTIFICATION</scope>
    <source>
        <tissue evidence="14">Leaf</tissue>
    </source>
</reference>
<reference evidence="11" key="2">
    <citation type="submission" date="2017-06" db="EMBL/GenBank/DDBJ databases">
        <title>The pomegranate genome and the genomics of punicalagin biosynthesis.</title>
        <authorList>
            <person name="Xu C."/>
        </authorList>
    </citation>
    <scope>NUCLEOTIDE SEQUENCE [LARGE SCALE GENOMIC DNA]</scope>
    <source>
        <tissue evidence="11">Fresh leaf</tissue>
    </source>
</reference>
<feature type="compositionally biased region" description="Polar residues" evidence="6">
    <location>
        <begin position="1235"/>
        <end position="1261"/>
    </location>
</feature>
<dbReference type="PROSITE" id="PS50829">
    <property type="entry name" value="GYF"/>
    <property type="match status" value="1"/>
</dbReference>
<feature type="compositionally biased region" description="Low complexity" evidence="6">
    <location>
        <begin position="770"/>
        <end position="783"/>
    </location>
</feature>
<evidence type="ECO:0000256" key="1">
    <source>
        <dbReference type="ARBA" id="ARBA00022723"/>
    </source>
</evidence>
<evidence type="ECO:0000259" key="9">
    <source>
        <dbReference type="PROSITE" id="PS51360"/>
    </source>
</evidence>
<dbReference type="Pfam" id="PF03126">
    <property type="entry name" value="Plus-3"/>
    <property type="match status" value="1"/>
</dbReference>
<protein>
    <submittedName>
        <fullName evidence="14">Zinc finger CCCH domain-containing protein 44-like</fullName>
    </submittedName>
</protein>
<reference evidence="12" key="1">
    <citation type="journal article" date="2017" name="Plant J.">
        <title>The pomegranate (Punica granatum L.) genome and the genomics of punicalagin biosynthesis.</title>
        <authorList>
            <person name="Qin G."/>
            <person name="Xu C."/>
            <person name="Ming R."/>
            <person name="Tang H."/>
            <person name="Guyot R."/>
            <person name="Kramer E.M."/>
            <person name="Hu Y."/>
            <person name="Yi X."/>
            <person name="Qi Y."/>
            <person name="Xu X."/>
            <person name="Gao Z."/>
            <person name="Pan H."/>
            <person name="Jian J."/>
            <person name="Tian Y."/>
            <person name="Yue Z."/>
            <person name="Xu Y."/>
        </authorList>
    </citation>
    <scope>NUCLEOTIDE SEQUENCE [LARGE SCALE GENOMIC DNA]</scope>
    <source>
        <strain evidence="12">cv. Dabenzi</strain>
    </source>
</reference>
<reference evidence="13" key="3">
    <citation type="journal article" date="2020" name="Plant Biotechnol. J.">
        <title>The pomegranate (Punica granatum L.) draft genome dissects genetic divergence between soft- and hard-seeded cultivars.</title>
        <authorList>
            <person name="Luo X."/>
            <person name="Li H."/>
            <person name="Wu Z."/>
            <person name="Yao W."/>
            <person name="Zhao P."/>
            <person name="Cao D."/>
            <person name="Yu H."/>
            <person name="Li K."/>
            <person name="Poudel K."/>
            <person name="Zhao D."/>
            <person name="Zhang F."/>
            <person name="Xia X."/>
            <person name="Chen L."/>
            <person name="Wang Q."/>
            <person name="Jing D."/>
            <person name="Cao S."/>
        </authorList>
    </citation>
    <scope>NUCLEOTIDE SEQUENCE [LARGE SCALE GENOMIC DNA]</scope>
</reference>
<feature type="compositionally biased region" description="Polar residues" evidence="6">
    <location>
        <begin position="869"/>
        <end position="879"/>
    </location>
</feature>
<dbReference type="Gene3D" id="3.90.70.200">
    <property type="entry name" value="Plus-3 domain"/>
    <property type="match status" value="1"/>
</dbReference>
<feature type="region of interest" description="Disordered" evidence="6">
    <location>
        <begin position="1195"/>
        <end position="1435"/>
    </location>
</feature>
<accession>A0A218W1M6</accession>
<dbReference type="RefSeq" id="XP_031385030.1">
    <property type="nucleotide sequence ID" value="XM_031529170.1"/>
</dbReference>
<feature type="compositionally biased region" description="Polar residues" evidence="6">
    <location>
        <begin position="445"/>
        <end position="460"/>
    </location>
</feature>
<dbReference type="Gene3D" id="3.30.1490.40">
    <property type="match status" value="1"/>
</dbReference>
<dbReference type="CDD" id="cd10567">
    <property type="entry name" value="SWIB-MDM2_like"/>
    <property type="match status" value="1"/>
</dbReference>
<dbReference type="GeneID" id="116198900"/>
<feature type="compositionally biased region" description="Polar residues" evidence="6">
    <location>
        <begin position="1008"/>
        <end position="1021"/>
    </location>
</feature>
<feature type="compositionally biased region" description="Polar residues" evidence="6">
    <location>
        <begin position="1329"/>
        <end position="1356"/>
    </location>
</feature>
<feature type="compositionally biased region" description="Basic and acidic residues" evidence="6">
    <location>
        <begin position="859"/>
        <end position="868"/>
    </location>
</feature>
<feature type="compositionally biased region" description="Basic and acidic residues" evidence="6">
    <location>
        <begin position="880"/>
        <end position="897"/>
    </location>
</feature>
<dbReference type="Proteomes" id="UP000197138">
    <property type="component" value="Unassembled WGS sequence"/>
</dbReference>
<evidence type="ECO:0000256" key="3">
    <source>
        <dbReference type="ARBA" id="ARBA00022833"/>
    </source>
</evidence>
<evidence type="ECO:0000313" key="11">
    <source>
        <dbReference type="EMBL" id="OWM66419.1"/>
    </source>
</evidence>
<dbReference type="SUPFAM" id="SSF55277">
    <property type="entry name" value="GYF domain"/>
    <property type="match status" value="1"/>
</dbReference>
<keyword evidence="3 5" id="KW-0862">Zinc</keyword>
<dbReference type="SUPFAM" id="SSF159042">
    <property type="entry name" value="Plus3-like"/>
    <property type="match status" value="1"/>
</dbReference>
<keyword evidence="13" id="KW-1185">Reference proteome</keyword>
<feature type="region of interest" description="Disordered" evidence="6">
    <location>
        <begin position="1034"/>
        <end position="1133"/>
    </location>
</feature>
<feature type="region of interest" description="Disordered" evidence="6">
    <location>
        <begin position="946"/>
        <end position="1021"/>
    </location>
</feature>
<dbReference type="InterPro" id="IPR036855">
    <property type="entry name" value="Znf_CCCH_sf"/>
</dbReference>
<evidence type="ECO:0000313" key="12">
    <source>
        <dbReference type="Proteomes" id="UP000197138"/>
    </source>
</evidence>
<dbReference type="SMART" id="SM00151">
    <property type="entry name" value="SWIB"/>
    <property type="match status" value="1"/>
</dbReference>
<dbReference type="InterPro" id="IPR013083">
    <property type="entry name" value="Znf_RING/FYVE/PHD"/>
</dbReference>
<feature type="compositionally biased region" description="Basic and acidic residues" evidence="6">
    <location>
        <begin position="1205"/>
        <end position="1217"/>
    </location>
</feature>
<evidence type="ECO:0000259" key="10">
    <source>
        <dbReference type="PROSITE" id="PS51925"/>
    </source>
</evidence>
<dbReference type="SMART" id="SM00444">
    <property type="entry name" value="GYF"/>
    <property type="match status" value="1"/>
</dbReference>
<gene>
    <name evidence="14" type="primary">LOC116198900</name>
    <name evidence="11" type="ORF">CDL15_Pgr013636</name>
</gene>
<feature type="compositionally biased region" description="Polar residues" evidence="6">
    <location>
        <begin position="300"/>
        <end position="309"/>
    </location>
</feature>